<dbReference type="GO" id="GO:0005524">
    <property type="term" value="F:ATP binding"/>
    <property type="evidence" value="ECO:0007669"/>
    <property type="project" value="UniProtKB-UniRule"/>
</dbReference>
<keyword evidence="5 13" id="KW-0418">Kinase</keyword>
<evidence type="ECO:0000256" key="1">
    <source>
        <dbReference type="ARBA" id="ARBA00012513"/>
    </source>
</evidence>
<evidence type="ECO:0000256" key="11">
    <source>
        <dbReference type="SAM" id="Phobius"/>
    </source>
</evidence>
<keyword evidence="14" id="KW-1185">Reference proteome</keyword>
<dbReference type="Pfam" id="PF00069">
    <property type="entry name" value="Pkinase"/>
    <property type="match status" value="1"/>
</dbReference>
<comment type="catalytic activity">
    <reaction evidence="8">
        <text>L-seryl-[protein] + ATP = O-phospho-L-seryl-[protein] + ADP + H(+)</text>
        <dbReference type="Rhea" id="RHEA:17989"/>
        <dbReference type="Rhea" id="RHEA-COMP:9863"/>
        <dbReference type="Rhea" id="RHEA-COMP:11604"/>
        <dbReference type="ChEBI" id="CHEBI:15378"/>
        <dbReference type="ChEBI" id="CHEBI:29999"/>
        <dbReference type="ChEBI" id="CHEBI:30616"/>
        <dbReference type="ChEBI" id="CHEBI:83421"/>
        <dbReference type="ChEBI" id="CHEBI:456216"/>
        <dbReference type="EC" id="2.7.11.1"/>
    </reaction>
</comment>
<sequence>MSSRTDKNPGNGPVLGGRYQLISQIGVGGMAVVWQAYDTVLARTVAVKVLAGHSADDPQSRERIRAEAQAAAVLSHPNIAQVYDYGEAESGGALIPYVVMELVRGGTLQRRLSEGPVLPRYAMRLTAEIAAALAAAHAEGLAHRDIKPGNVMLAPTGAKVVDFGIAAAIRPPGSGTDDFEVFGTPAYLAPERLLHDAVEPASDVYALGVLLYRLLAGHSPWTSETTTQMLTAHIYLEPAPLEQMPQVPPYVTALCNRCLAKDPTERPSAREAAALLAHAAGLQVVTDEPPAQPAAIVDTEPSVLIRALGSPPPPPPPADAEPAAVPSPPAGDDPGSARRIRPVLAVVAVVLLMAVAVSVWLLRPTDETAAESAPRFGSTGAPAPSRGATDPPPGASPAPATTAPGDPAAGPTATTTTTAGQQPANAISPGDPAAPPPPPPSPGATPRTPAPEPTATTTTPPAEPVERTLSSSAGSVRATCPEAGTAQILSWTATKPYKVTQGDKDPGPSPAVSFKHGNKQVTMTVTCSGGVPSAS</sequence>
<evidence type="ECO:0000256" key="2">
    <source>
        <dbReference type="ARBA" id="ARBA00022527"/>
    </source>
</evidence>
<evidence type="ECO:0000259" key="12">
    <source>
        <dbReference type="PROSITE" id="PS50011"/>
    </source>
</evidence>
<accession>U5VWM1</accession>
<dbReference type="PANTHER" id="PTHR43289:SF6">
    <property type="entry name" value="SERINE_THREONINE-PROTEIN KINASE NEKL-3"/>
    <property type="match status" value="1"/>
</dbReference>
<evidence type="ECO:0000256" key="5">
    <source>
        <dbReference type="ARBA" id="ARBA00022777"/>
    </source>
</evidence>
<keyword evidence="11" id="KW-0472">Membrane</keyword>
<dbReference type="SUPFAM" id="SSF56112">
    <property type="entry name" value="Protein kinase-like (PK-like)"/>
    <property type="match status" value="1"/>
</dbReference>
<feature type="compositionally biased region" description="Low complexity" evidence="10">
    <location>
        <begin position="397"/>
        <end position="431"/>
    </location>
</feature>
<protein>
    <recommendedName>
        <fullName evidence="1">non-specific serine/threonine protein kinase</fullName>
        <ecNumber evidence="1">2.7.11.1</ecNumber>
    </recommendedName>
</protein>
<dbReference type="PATRIC" id="fig|1246995.3.peg.3033"/>
<dbReference type="GO" id="GO:0004674">
    <property type="term" value="F:protein serine/threonine kinase activity"/>
    <property type="evidence" value="ECO:0007669"/>
    <property type="project" value="UniProtKB-KW"/>
</dbReference>
<evidence type="ECO:0000313" key="14">
    <source>
        <dbReference type="Proteomes" id="UP000017746"/>
    </source>
</evidence>
<proteinExistence type="predicted"/>
<dbReference type="KEGG" id="afs:AFR_14935"/>
<dbReference type="PROSITE" id="PS50011">
    <property type="entry name" value="PROTEIN_KINASE_DOM"/>
    <property type="match status" value="1"/>
</dbReference>
<dbReference type="Gene3D" id="1.10.510.10">
    <property type="entry name" value="Transferase(Phosphotransferase) domain 1"/>
    <property type="match status" value="1"/>
</dbReference>
<feature type="region of interest" description="Disordered" evidence="10">
    <location>
        <begin position="498"/>
        <end position="517"/>
    </location>
</feature>
<feature type="binding site" evidence="9">
    <location>
        <position position="48"/>
    </location>
    <ligand>
        <name>ATP</name>
        <dbReference type="ChEBI" id="CHEBI:30616"/>
    </ligand>
</feature>
<evidence type="ECO:0000256" key="6">
    <source>
        <dbReference type="ARBA" id="ARBA00022840"/>
    </source>
</evidence>
<evidence type="ECO:0000256" key="10">
    <source>
        <dbReference type="SAM" id="MobiDB-lite"/>
    </source>
</evidence>
<dbReference type="eggNOG" id="COG0515">
    <property type="taxonomic scope" value="Bacteria"/>
</dbReference>
<feature type="domain" description="Protein kinase" evidence="12">
    <location>
        <begin position="19"/>
        <end position="281"/>
    </location>
</feature>
<dbReference type="HOGENOM" id="CLU_000288_63_44_11"/>
<reference evidence="13 14" key="1">
    <citation type="journal article" date="2014" name="J. Biotechnol.">
        <title>Complete genome sequence of the actinobacterium Actinoplanes friuliensis HAG 010964, producer of the lipopeptide antibiotic friulimycin.</title>
        <authorList>
            <person name="Ruckert C."/>
            <person name="Szczepanowski R."/>
            <person name="Albersmeier A."/>
            <person name="Goesmann A."/>
            <person name="Fischer N."/>
            <person name="Steinkamper A."/>
            <person name="Puhler A."/>
            <person name="Biener R."/>
            <person name="Schwartz D."/>
            <person name="Kalinowski J."/>
        </authorList>
    </citation>
    <scope>NUCLEOTIDE SEQUENCE [LARGE SCALE GENOMIC DNA]</scope>
    <source>
        <strain evidence="13 14">DSM 7358</strain>
    </source>
</reference>
<dbReference type="STRING" id="1246995.AFR_14935"/>
<dbReference type="AlphaFoldDB" id="U5VWM1"/>
<dbReference type="Gene3D" id="3.30.200.20">
    <property type="entry name" value="Phosphorylase Kinase, domain 1"/>
    <property type="match status" value="1"/>
</dbReference>
<dbReference type="PROSITE" id="PS00107">
    <property type="entry name" value="PROTEIN_KINASE_ATP"/>
    <property type="match status" value="1"/>
</dbReference>
<dbReference type="Proteomes" id="UP000017746">
    <property type="component" value="Chromosome"/>
</dbReference>
<evidence type="ECO:0000256" key="7">
    <source>
        <dbReference type="ARBA" id="ARBA00047899"/>
    </source>
</evidence>
<gene>
    <name evidence="13" type="ORF">AFR_14935</name>
</gene>
<name>U5VWM1_9ACTN</name>
<dbReference type="PANTHER" id="PTHR43289">
    <property type="entry name" value="MITOGEN-ACTIVATED PROTEIN KINASE KINASE KINASE 20-RELATED"/>
    <property type="match status" value="1"/>
</dbReference>
<evidence type="ECO:0000256" key="9">
    <source>
        <dbReference type="PROSITE-ProRule" id="PRU10141"/>
    </source>
</evidence>
<keyword evidence="2 13" id="KW-0723">Serine/threonine-protein kinase</keyword>
<dbReference type="EMBL" id="CP006272">
    <property type="protein sequence ID" value="AGZ41269.1"/>
    <property type="molecule type" value="Genomic_DNA"/>
</dbReference>
<dbReference type="PROSITE" id="PS00108">
    <property type="entry name" value="PROTEIN_KINASE_ST"/>
    <property type="match status" value="1"/>
</dbReference>
<feature type="compositionally biased region" description="Pro residues" evidence="10">
    <location>
        <begin position="432"/>
        <end position="452"/>
    </location>
</feature>
<organism evidence="13 14">
    <name type="scientific">Actinoplanes friuliensis DSM 7358</name>
    <dbReference type="NCBI Taxonomy" id="1246995"/>
    <lineage>
        <taxon>Bacteria</taxon>
        <taxon>Bacillati</taxon>
        <taxon>Actinomycetota</taxon>
        <taxon>Actinomycetes</taxon>
        <taxon>Micromonosporales</taxon>
        <taxon>Micromonosporaceae</taxon>
        <taxon>Actinoplanes</taxon>
    </lineage>
</organism>
<dbReference type="FunFam" id="3.30.200.20:FF:000035">
    <property type="entry name" value="Serine/threonine protein kinase Stk1"/>
    <property type="match status" value="1"/>
</dbReference>
<keyword evidence="3" id="KW-0808">Transferase</keyword>
<evidence type="ECO:0000256" key="4">
    <source>
        <dbReference type="ARBA" id="ARBA00022741"/>
    </source>
</evidence>
<feature type="compositionally biased region" description="Pro residues" evidence="10">
    <location>
        <begin position="310"/>
        <end position="331"/>
    </location>
</feature>
<dbReference type="CDD" id="cd14014">
    <property type="entry name" value="STKc_PknB_like"/>
    <property type="match status" value="1"/>
</dbReference>
<dbReference type="InterPro" id="IPR008271">
    <property type="entry name" value="Ser/Thr_kinase_AS"/>
</dbReference>
<keyword evidence="6 9" id="KW-0067">ATP-binding</keyword>
<feature type="region of interest" description="Disordered" evidence="10">
    <location>
        <begin position="368"/>
        <end position="491"/>
    </location>
</feature>
<dbReference type="InterPro" id="IPR011009">
    <property type="entry name" value="Kinase-like_dom_sf"/>
</dbReference>
<dbReference type="SMART" id="SM00220">
    <property type="entry name" value="S_TKc"/>
    <property type="match status" value="1"/>
</dbReference>
<comment type="catalytic activity">
    <reaction evidence="7">
        <text>L-threonyl-[protein] + ATP = O-phospho-L-threonyl-[protein] + ADP + H(+)</text>
        <dbReference type="Rhea" id="RHEA:46608"/>
        <dbReference type="Rhea" id="RHEA-COMP:11060"/>
        <dbReference type="Rhea" id="RHEA-COMP:11605"/>
        <dbReference type="ChEBI" id="CHEBI:15378"/>
        <dbReference type="ChEBI" id="CHEBI:30013"/>
        <dbReference type="ChEBI" id="CHEBI:30616"/>
        <dbReference type="ChEBI" id="CHEBI:61977"/>
        <dbReference type="ChEBI" id="CHEBI:456216"/>
        <dbReference type="EC" id="2.7.11.1"/>
    </reaction>
</comment>
<keyword evidence="11" id="KW-1133">Transmembrane helix</keyword>
<evidence type="ECO:0000256" key="3">
    <source>
        <dbReference type="ARBA" id="ARBA00022679"/>
    </source>
</evidence>
<dbReference type="InterPro" id="IPR000719">
    <property type="entry name" value="Prot_kinase_dom"/>
</dbReference>
<dbReference type="EC" id="2.7.11.1" evidence="1"/>
<dbReference type="OrthoDB" id="4408092at2"/>
<evidence type="ECO:0000256" key="8">
    <source>
        <dbReference type="ARBA" id="ARBA00048679"/>
    </source>
</evidence>
<dbReference type="InterPro" id="IPR017441">
    <property type="entry name" value="Protein_kinase_ATP_BS"/>
</dbReference>
<keyword evidence="4 9" id="KW-0547">Nucleotide-binding</keyword>
<feature type="region of interest" description="Disordered" evidence="10">
    <location>
        <begin position="305"/>
        <end position="336"/>
    </location>
</feature>
<feature type="transmembrane region" description="Helical" evidence="11">
    <location>
        <begin position="343"/>
        <end position="362"/>
    </location>
</feature>
<keyword evidence="11" id="KW-0812">Transmembrane</keyword>
<evidence type="ECO:0000313" key="13">
    <source>
        <dbReference type="EMBL" id="AGZ41269.1"/>
    </source>
</evidence>